<evidence type="ECO:0000313" key="13">
    <source>
        <dbReference type="Proteomes" id="UP001189624"/>
    </source>
</evidence>
<accession>A0AA86RSC3</accession>
<dbReference type="InterPro" id="IPR036398">
    <property type="entry name" value="CA_dom_sf"/>
</dbReference>
<evidence type="ECO:0000256" key="9">
    <source>
        <dbReference type="ARBA" id="ARBA00048348"/>
    </source>
</evidence>
<keyword evidence="13" id="KW-1185">Reference proteome</keyword>
<comment type="subcellular location">
    <subcellularLocation>
        <location evidence="3">Plastid</location>
        <location evidence="3">Chloroplast stroma</location>
    </subcellularLocation>
</comment>
<name>A0AA86RSC3_9FABA</name>
<dbReference type="Pfam" id="PF00194">
    <property type="entry name" value="Carb_anhydrase"/>
    <property type="match status" value="1"/>
</dbReference>
<evidence type="ECO:0000256" key="3">
    <source>
        <dbReference type="ARBA" id="ARBA00004470"/>
    </source>
</evidence>
<dbReference type="InterPro" id="IPR018338">
    <property type="entry name" value="Carbonic_anhydrase_a-class_CS"/>
</dbReference>
<dbReference type="Proteomes" id="UP001189624">
    <property type="component" value="Chromosome 1"/>
</dbReference>
<comment type="function">
    <text evidence="2 10">Reversible hydration of carbon dioxide.</text>
</comment>
<evidence type="ECO:0000256" key="6">
    <source>
        <dbReference type="ARBA" id="ARBA00022723"/>
    </source>
</evidence>
<dbReference type="AlphaFoldDB" id="A0AA86RSC3"/>
<dbReference type="InterPro" id="IPR041891">
    <property type="entry name" value="Alpha_CA_prokaryot-like"/>
</dbReference>
<feature type="domain" description="Alpha-carbonic anhydrase" evidence="11">
    <location>
        <begin position="33"/>
        <end position="264"/>
    </location>
</feature>
<evidence type="ECO:0000256" key="5">
    <source>
        <dbReference type="ARBA" id="ARBA00012925"/>
    </source>
</evidence>
<dbReference type="PROSITE" id="PS51144">
    <property type="entry name" value="ALPHA_CA_2"/>
    <property type="match status" value="1"/>
</dbReference>
<organism evidence="12 13">
    <name type="scientific">Sphenostylis stenocarpa</name>
    <dbReference type="NCBI Taxonomy" id="92480"/>
    <lineage>
        <taxon>Eukaryota</taxon>
        <taxon>Viridiplantae</taxon>
        <taxon>Streptophyta</taxon>
        <taxon>Embryophyta</taxon>
        <taxon>Tracheophyta</taxon>
        <taxon>Spermatophyta</taxon>
        <taxon>Magnoliopsida</taxon>
        <taxon>eudicotyledons</taxon>
        <taxon>Gunneridae</taxon>
        <taxon>Pentapetalae</taxon>
        <taxon>rosids</taxon>
        <taxon>fabids</taxon>
        <taxon>Fabales</taxon>
        <taxon>Fabaceae</taxon>
        <taxon>Papilionoideae</taxon>
        <taxon>50 kb inversion clade</taxon>
        <taxon>NPAAA clade</taxon>
        <taxon>indigoferoid/millettioid clade</taxon>
        <taxon>Phaseoleae</taxon>
        <taxon>Sphenostylis</taxon>
    </lineage>
</organism>
<dbReference type="EMBL" id="OY731398">
    <property type="protein sequence ID" value="CAJ1913014.1"/>
    <property type="molecule type" value="Genomic_DNA"/>
</dbReference>
<dbReference type="Gene3D" id="3.10.200.10">
    <property type="entry name" value="Alpha carbonic anhydrase"/>
    <property type="match status" value="1"/>
</dbReference>
<feature type="chain" id="PRO_5041514609" description="Carbonic anhydrase" evidence="10">
    <location>
        <begin position="29"/>
        <end position="277"/>
    </location>
</feature>
<evidence type="ECO:0000313" key="12">
    <source>
        <dbReference type="EMBL" id="CAJ1913014.1"/>
    </source>
</evidence>
<dbReference type="Gramene" id="rna-AYBTSS11_LOCUS3504">
    <property type="protein sequence ID" value="CAJ1913014.1"/>
    <property type="gene ID" value="gene-AYBTSS11_LOCUS3504"/>
</dbReference>
<keyword evidence="8 10" id="KW-0456">Lyase</keyword>
<dbReference type="GO" id="GO:0009570">
    <property type="term" value="C:chloroplast stroma"/>
    <property type="evidence" value="ECO:0007669"/>
    <property type="project" value="UniProtKB-SubCell"/>
</dbReference>
<dbReference type="SUPFAM" id="SSF51069">
    <property type="entry name" value="Carbonic anhydrase"/>
    <property type="match status" value="1"/>
</dbReference>
<dbReference type="GO" id="GO:0006730">
    <property type="term" value="P:one-carbon metabolic process"/>
    <property type="evidence" value="ECO:0007669"/>
    <property type="project" value="TreeGrafter"/>
</dbReference>
<dbReference type="CDD" id="cd03124">
    <property type="entry name" value="alpha_CA_prokaryotic_like"/>
    <property type="match status" value="1"/>
</dbReference>
<evidence type="ECO:0000256" key="8">
    <source>
        <dbReference type="ARBA" id="ARBA00023239"/>
    </source>
</evidence>
<evidence type="ECO:0000256" key="2">
    <source>
        <dbReference type="ARBA" id="ARBA00002904"/>
    </source>
</evidence>
<keyword evidence="6 10" id="KW-0479">Metal-binding</keyword>
<gene>
    <name evidence="12" type="ORF">AYBTSS11_LOCUS3504</name>
</gene>
<dbReference type="EC" id="4.2.1.1" evidence="5 10"/>
<comment type="similarity">
    <text evidence="10">Belongs to the alpha-carbonic anhydrase family.</text>
</comment>
<evidence type="ECO:0000256" key="7">
    <source>
        <dbReference type="ARBA" id="ARBA00022833"/>
    </source>
</evidence>
<protein>
    <recommendedName>
        <fullName evidence="5 10">Carbonic anhydrase</fullName>
        <ecNumber evidence="5 10">4.2.1.1</ecNumber>
    </recommendedName>
</protein>
<evidence type="ECO:0000256" key="10">
    <source>
        <dbReference type="RuleBase" id="RU367011"/>
    </source>
</evidence>
<dbReference type="GO" id="GO:0008270">
    <property type="term" value="F:zinc ion binding"/>
    <property type="evidence" value="ECO:0007669"/>
    <property type="project" value="UniProtKB-UniRule"/>
</dbReference>
<sequence length="277" mass="31288">MNLHTNLGFFSVLLLLFILFSSSSLALAKAEDVEFTYEEGSSKGPQNWWLLNPKWKVCGEGKQQSPIDLSYKVMHEFTQLGKLAKNYKPAPAVLKNTGHAIMMKWNGNAGQININGTYYKLIQCHWHTPSEHTLNGRKFELELHVVHQNSKGETAVIGIWYIIGRPDRLLSKLLSNLKSLGDKDIDLGVINPGIIQFGSRKYYRYVGSLTTPPCTEGVVWTIVNKVRTVSRAQLRALKEAVHHGYEENARPRQKNAGRQMKPEGYLMRAGSSTFIVF</sequence>
<evidence type="ECO:0000259" key="11">
    <source>
        <dbReference type="PROSITE" id="PS51144"/>
    </source>
</evidence>
<keyword evidence="10" id="KW-0732">Signal</keyword>
<dbReference type="PANTHER" id="PTHR18952:SF271">
    <property type="entry name" value="ALPHA CARBONIC ANHYDRASE 4-RELATED"/>
    <property type="match status" value="1"/>
</dbReference>
<comment type="similarity">
    <text evidence="4">Belongs to the alpha-class carbonic anhydrase family.</text>
</comment>
<keyword evidence="7 10" id="KW-0862">Zinc</keyword>
<dbReference type="PANTHER" id="PTHR18952">
    <property type="entry name" value="CARBONIC ANHYDRASE"/>
    <property type="match status" value="1"/>
</dbReference>
<reference evidence="12" key="1">
    <citation type="submission" date="2023-10" db="EMBL/GenBank/DDBJ databases">
        <authorList>
            <person name="Domelevo Entfellner J.-B."/>
        </authorList>
    </citation>
    <scope>NUCLEOTIDE SEQUENCE</scope>
</reference>
<dbReference type="PROSITE" id="PS00162">
    <property type="entry name" value="ALPHA_CA_1"/>
    <property type="match status" value="1"/>
</dbReference>
<comment type="cofactor">
    <cofactor evidence="1 10">
        <name>Zn(2+)</name>
        <dbReference type="ChEBI" id="CHEBI:29105"/>
    </cofactor>
</comment>
<evidence type="ECO:0000256" key="4">
    <source>
        <dbReference type="ARBA" id="ARBA00006365"/>
    </source>
</evidence>
<dbReference type="GO" id="GO:0004089">
    <property type="term" value="F:carbonate dehydratase activity"/>
    <property type="evidence" value="ECO:0007669"/>
    <property type="project" value="UniProtKB-UniRule"/>
</dbReference>
<evidence type="ECO:0000256" key="1">
    <source>
        <dbReference type="ARBA" id="ARBA00001947"/>
    </source>
</evidence>
<feature type="signal peptide" evidence="10">
    <location>
        <begin position="1"/>
        <end position="28"/>
    </location>
</feature>
<proteinExistence type="inferred from homology"/>
<dbReference type="InterPro" id="IPR001148">
    <property type="entry name" value="CA_dom"/>
</dbReference>
<dbReference type="SMART" id="SM01057">
    <property type="entry name" value="Carb_anhydrase"/>
    <property type="match status" value="1"/>
</dbReference>
<comment type="catalytic activity">
    <reaction evidence="9 10">
        <text>hydrogencarbonate + H(+) = CO2 + H2O</text>
        <dbReference type="Rhea" id="RHEA:10748"/>
        <dbReference type="ChEBI" id="CHEBI:15377"/>
        <dbReference type="ChEBI" id="CHEBI:15378"/>
        <dbReference type="ChEBI" id="CHEBI:16526"/>
        <dbReference type="ChEBI" id="CHEBI:17544"/>
        <dbReference type="EC" id="4.2.1.1"/>
    </reaction>
</comment>
<dbReference type="InterPro" id="IPR023561">
    <property type="entry name" value="Carbonic_anhydrase_a-class"/>
</dbReference>